<dbReference type="Proteomes" id="UP000198531">
    <property type="component" value="Unassembled WGS sequence"/>
</dbReference>
<gene>
    <name evidence="1" type="ORF">SAMN04487947_3601</name>
</gene>
<organism evidence="1 2">
    <name type="scientific">Halogeometricum rufum</name>
    <dbReference type="NCBI Taxonomy" id="553469"/>
    <lineage>
        <taxon>Archaea</taxon>
        <taxon>Methanobacteriati</taxon>
        <taxon>Methanobacteriota</taxon>
        <taxon>Stenosarchaea group</taxon>
        <taxon>Halobacteria</taxon>
        <taxon>Halobacteriales</taxon>
        <taxon>Haloferacaceae</taxon>
        <taxon>Halogeometricum</taxon>
    </lineage>
</organism>
<dbReference type="Pfam" id="PF24336">
    <property type="entry name" value="DUF7504"/>
    <property type="match status" value="1"/>
</dbReference>
<evidence type="ECO:0000313" key="2">
    <source>
        <dbReference type="Proteomes" id="UP000198531"/>
    </source>
</evidence>
<dbReference type="RefSeq" id="WP_089810207.1">
    <property type="nucleotide sequence ID" value="NZ_FOYT01000004.1"/>
</dbReference>
<evidence type="ECO:0000313" key="1">
    <source>
        <dbReference type="EMBL" id="SFR69341.1"/>
    </source>
</evidence>
<dbReference type="InterPro" id="IPR055927">
    <property type="entry name" value="DUF7504"/>
</dbReference>
<accession>A0A1I6IRT2</accession>
<reference evidence="2" key="1">
    <citation type="submission" date="2016-10" db="EMBL/GenBank/DDBJ databases">
        <authorList>
            <person name="Varghese N."/>
            <person name="Submissions S."/>
        </authorList>
    </citation>
    <scope>NUCLEOTIDE SEQUENCE [LARGE SCALE GENOMIC DNA]</scope>
    <source>
        <strain evidence="2">CGMCC 1.7736</strain>
    </source>
</reference>
<keyword evidence="2" id="KW-1185">Reference proteome</keyword>
<dbReference type="STRING" id="553469.SAMN04487947_3601"/>
<name>A0A1I6IRT2_9EURY</name>
<sequence>MSAEPIAFGDDVPLNPVAPGTNLLVSGPESAGLQSLVHRLIAPRGDDEGLVSIATDSGDEFLREQRRHGGAYDDETTGVVGCESSRGSKELVRSVGGATDLSTISMEFSALADDVGYRTDRLRSGLYAVSPLCASASDMRDVYRFLNNIVSRNRRADGVFVCGIDPDADVGEFGSGNNITKGISMVFQGHVELRDGPTGPEVCVTGLDDQPDGWQSLD</sequence>
<dbReference type="EMBL" id="FOYT01000004">
    <property type="protein sequence ID" value="SFR69341.1"/>
    <property type="molecule type" value="Genomic_DNA"/>
</dbReference>
<dbReference type="AlphaFoldDB" id="A0A1I6IRT2"/>
<protein>
    <recommendedName>
        <fullName evidence="3">RecA-superfamily ATPase, KaiC/GvpD/RAD55 family</fullName>
    </recommendedName>
</protein>
<proteinExistence type="predicted"/>
<dbReference type="OrthoDB" id="199953at2157"/>
<evidence type="ECO:0008006" key="3">
    <source>
        <dbReference type="Google" id="ProtNLM"/>
    </source>
</evidence>